<evidence type="ECO:0000256" key="3">
    <source>
        <dbReference type="ARBA" id="ARBA00022723"/>
    </source>
</evidence>
<organism evidence="8 9">
    <name type="scientific">Yanshouia hominis</name>
    <dbReference type="NCBI Taxonomy" id="2763673"/>
    <lineage>
        <taxon>Bacteria</taxon>
        <taxon>Bacillati</taxon>
        <taxon>Bacillota</taxon>
        <taxon>Clostridia</taxon>
        <taxon>Eubacteriales</taxon>
        <taxon>Oscillospiraceae</taxon>
        <taxon>Yanshouia</taxon>
    </lineage>
</organism>
<dbReference type="InterPro" id="IPR013650">
    <property type="entry name" value="ATP-grasp_succ-CoA_synth-type"/>
</dbReference>
<gene>
    <name evidence="8" type="ORF">H8717_03335</name>
</gene>
<dbReference type="InterPro" id="IPR013815">
    <property type="entry name" value="ATP_grasp_subdomain_1"/>
</dbReference>
<dbReference type="InterPro" id="IPR016102">
    <property type="entry name" value="Succinyl-CoA_synth-like"/>
</dbReference>
<dbReference type="Gene3D" id="3.40.50.261">
    <property type="entry name" value="Succinyl-CoA synthetase domains"/>
    <property type="match status" value="1"/>
</dbReference>
<dbReference type="PIRSF" id="PIRSF001554">
    <property type="entry name" value="SucCS_beta"/>
    <property type="match status" value="1"/>
</dbReference>
<dbReference type="GO" id="GO:0016874">
    <property type="term" value="F:ligase activity"/>
    <property type="evidence" value="ECO:0007669"/>
    <property type="project" value="UniProtKB-KW"/>
</dbReference>
<keyword evidence="1" id="KW-0816">Tricarboxylic acid cycle</keyword>
<evidence type="ECO:0000313" key="8">
    <source>
        <dbReference type="EMBL" id="MBC8575448.1"/>
    </source>
</evidence>
<proteinExistence type="predicted"/>
<dbReference type="Pfam" id="PF00549">
    <property type="entry name" value="Ligase_CoA"/>
    <property type="match status" value="1"/>
</dbReference>
<dbReference type="Gene3D" id="3.30.470.20">
    <property type="entry name" value="ATP-grasp fold, B domain"/>
    <property type="match status" value="1"/>
</dbReference>
<dbReference type="Proteomes" id="UP000658131">
    <property type="component" value="Unassembled WGS sequence"/>
</dbReference>
<evidence type="ECO:0000256" key="4">
    <source>
        <dbReference type="ARBA" id="ARBA00022741"/>
    </source>
</evidence>
<protein>
    <submittedName>
        <fullName evidence="8">Succinate--CoA ligase subunit beta</fullName>
    </submittedName>
</protein>
<dbReference type="Pfam" id="PF08442">
    <property type="entry name" value="ATP-grasp_2"/>
    <property type="match status" value="1"/>
</dbReference>
<dbReference type="Gene3D" id="3.30.1490.20">
    <property type="entry name" value="ATP-grasp fold, A domain"/>
    <property type="match status" value="1"/>
</dbReference>
<comment type="caution">
    <text evidence="8">The sequence shown here is derived from an EMBL/GenBank/DDBJ whole genome shotgun (WGS) entry which is preliminary data.</text>
</comment>
<dbReference type="SUPFAM" id="SSF52210">
    <property type="entry name" value="Succinyl-CoA synthetase domains"/>
    <property type="match status" value="1"/>
</dbReference>
<keyword evidence="2 8" id="KW-0436">Ligase</keyword>
<dbReference type="InterPro" id="IPR005811">
    <property type="entry name" value="SUCC_ACL_C"/>
</dbReference>
<dbReference type="PANTHER" id="PTHR11815">
    <property type="entry name" value="SUCCINYL-COA SYNTHETASE BETA CHAIN"/>
    <property type="match status" value="1"/>
</dbReference>
<evidence type="ECO:0000256" key="6">
    <source>
        <dbReference type="PROSITE-ProRule" id="PRU00409"/>
    </source>
</evidence>
<evidence type="ECO:0000256" key="5">
    <source>
        <dbReference type="ARBA" id="ARBA00022842"/>
    </source>
</evidence>
<feature type="domain" description="ATP-grasp" evidence="7">
    <location>
        <begin position="9"/>
        <end position="214"/>
    </location>
</feature>
<dbReference type="RefSeq" id="WP_262399088.1">
    <property type="nucleotide sequence ID" value="NZ_JACRTB010000004.1"/>
</dbReference>
<dbReference type="PROSITE" id="PS50975">
    <property type="entry name" value="ATP_GRASP"/>
    <property type="match status" value="1"/>
</dbReference>
<evidence type="ECO:0000259" key="7">
    <source>
        <dbReference type="PROSITE" id="PS50975"/>
    </source>
</evidence>
<dbReference type="EMBL" id="JACRTB010000004">
    <property type="protein sequence ID" value="MBC8575448.1"/>
    <property type="molecule type" value="Genomic_DNA"/>
</dbReference>
<keyword evidence="6" id="KW-0067">ATP-binding</keyword>
<reference evidence="8 9" key="1">
    <citation type="submission" date="2020-08" db="EMBL/GenBank/DDBJ databases">
        <title>Genome public.</title>
        <authorList>
            <person name="Liu C."/>
            <person name="Sun Q."/>
        </authorList>
    </citation>
    <scope>NUCLEOTIDE SEQUENCE [LARGE SCALE GENOMIC DNA]</scope>
    <source>
        <strain evidence="8 9">BX1</strain>
    </source>
</reference>
<evidence type="ECO:0000256" key="1">
    <source>
        <dbReference type="ARBA" id="ARBA00022532"/>
    </source>
</evidence>
<dbReference type="PANTHER" id="PTHR11815:SF10">
    <property type="entry name" value="SUCCINATE--COA LIGASE [GDP-FORMING] SUBUNIT BETA, MITOCHONDRIAL"/>
    <property type="match status" value="1"/>
</dbReference>
<name>A0ABR7NGC1_9FIRM</name>
<keyword evidence="4 6" id="KW-0547">Nucleotide-binding</keyword>
<evidence type="ECO:0000256" key="2">
    <source>
        <dbReference type="ARBA" id="ARBA00022598"/>
    </source>
</evidence>
<dbReference type="InterPro" id="IPR005809">
    <property type="entry name" value="Succ_CoA_ligase-like_bsu"/>
</dbReference>
<accession>A0ABR7NGC1</accession>
<sequence>MNLFEFEGKQLFRDAGIPVPQSCLAPSSEALPDLPFPFVLKAQTMTGGRGKAGGIKVCQNEADFHQYAPAILGMTIKGHPVHGLLAEEMVAPERELYLSITLQGVKAPTLIASAMGGMEIERVAAEHPQELLRLELDPFLGLKAYQRRALARKLEVADDAKFAAFLERLQKIFFEKDALLVEINPLGVIGGELVAMDAKVVLDDHARFRHEPLFAALEETRASLGYHTPQGDGTTITYVPLDGEIGLISDGAGTGMLALDLVTQAGGRVASFCELGGTTPAEVMYKAMEYTCRGQARLKSILVVLIGGFNRMDDMANGITRYLADHPTRVPIFTRMCGTMEEEGFRIMDEAGLFTCRGLTEAVEKAVDAAKEGQ</sequence>
<evidence type="ECO:0000313" key="9">
    <source>
        <dbReference type="Proteomes" id="UP000658131"/>
    </source>
</evidence>
<dbReference type="InterPro" id="IPR011761">
    <property type="entry name" value="ATP-grasp"/>
</dbReference>
<dbReference type="SUPFAM" id="SSF56059">
    <property type="entry name" value="Glutathione synthetase ATP-binding domain-like"/>
    <property type="match status" value="1"/>
</dbReference>
<keyword evidence="3" id="KW-0479">Metal-binding</keyword>
<keyword evidence="5" id="KW-0460">Magnesium</keyword>
<keyword evidence="9" id="KW-1185">Reference proteome</keyword>